<comment type="caution">
    <text evidence="1">The sequence shown here is derived from an EMBL/GenBank/DDBJ whole genome shotgun (WGS) entry which is preliminary data.</text>
</comment>
<keyword evidence="2" id="KW-1185">Reference proteome</keyword>
<dbReference type="RefSeq" id="WP_222992660.1">
    <property type="nucleotide sequence ID" value="NZ_JAINVV010000012.1"/>
</dbReference>
<reference evidence="1 2" key="1">
    <citation type="submission" date="2021-08" db="EMBL/GenBank/DDBJ databases">
        <authorList>
            <person name="Tuo L."/>
        </authorList>
    </citation>
    <scope>NUCLEOTIDE SEQUENCE [LARGE SCALE GENOMIC DNA]</scope>
    <source>
        <strain evidence="1 2">JCM 31229</strain>
    </source>
</reference>
<dbReference type="Proteomes" id="UP000706039">
    <property type="component" value="Unassembled WGS sequence"/>
</dbReference>
<name>A0ABS7PW23_9SPHN</name>
<proteinExistence type="predicted"/>
<evidence type="ECO:0000313" key="2">
    <source>
        <dbReference type="Proteomes" id="UP000706039"/>
    </source>
</evidence>
<gene>
    <name evidence="1" type="ORF">K7G82_24880</name>
</gene>
<organism evidence="1 2">
    <name type="scientific">Sphingomonas colocasiae</name>
    <dbReference type="NCBI Taxonomy" id="1848973"/>
    <lineage>
        <taxon>Bacteria</taxon>
        <taxon>Pseudomonadati</taxon>
        <taxon>Pseudomonadota</taxon>
        <taxon>Alphaproteobacteria</taxon>
        <taxon>Sphingomonadales</taxon>
        <taxon>Sphingomonadaceae</taxon>
        <taxon>Sphingomonas</taxon>
    </lineage>
</organism>
<accession>A0ABS7PW23</accession>
<sequence length="148" mass="16597">MRSRNSLETLRDITALRTAQVDLATQALQQADTSWTNARRQRDDACRERDAAADNWLTVLQSRSLDPSLASLSGQWLVDREAALRSATLSETIAQSNRDTAASTLAQRHAELDTSREIATRVKRGIDKRNEEARALELADSHLRKRSI</sequence>
<evidence type="ECO:0000313" key="1">
    <source>
        <dbReference type="EMBL" id="MBY8825560.1"/>
    </source>
</evidence>
<dbReference type="EMBL" id="JAINVV010000012">
    <property type="protein sequence ID" value="MBY8825560.1"/>
    <property type="molecule type" value="Genomic_DNA"/>
</dbReference>
<protein>
    <recommendedName>
        <fullName evidence="3">Flagellar FliJ protein</fullName>
    </recommendedName>
</protein>
<evidence type="ECO:0008006" key="3">
    <source>
        <dbReference type="Google" id="ProtNLM"/>
    </source>
</evidence>